<organism evidence="1 2">
    <name type="scientific">Sphingomonas hylomeconis</name>
    <dbReference type="NCBI Taxonomy" id="1395958"/>
    <lineage>
        <taxon>Bacteria</taxon>
        <taxon>Pseudomonadati</taxon>
        <taxon>Pseudomonadota</taxon>
        <taxon>Alphaproteobacteria</taxon>
        <taxon>Sphingomonadales</taxon>
        <taxon>Sphingomonadaceae</taxon>
        <taxon>Sphingomonas</taxon>
    </lineage>
</organism>
<evidence type="ECO:0000313" key="1">
    <source>
        <dbReference type="EMBL" id="MFC3578776.1"/>
    </source>
</evidence>
<dbReference type="Proteomes" id="UP001595713">
    <property type="component" value="Unassembled WGS sequence"/>
</dbReference>
<protein>
    <submittedName>
        <fullName evidence="1">Uncharacterized protein</fullName>
    </submittedName>
</protein>
<evidence type="ECO:0000313" key="2">
    <source>
        <dbReference type="Proteomes" id="UP001595713"/>
    </source>
</evidence>
<gene>
    <name evidence="1" type="ORF">ACFONA_01255</name>
</gene>
<keyword evidence="2" id="KW-1185">Reference proteome</keyword>
<dbReference type="EMBL" id="JBHRXP010000001">
    <property type="protein sequence ID" value="MFC3578776.1"/>
    <property type="molecule type" value="Genomic_DNA"/>
</dbReference>
<name>A0ABV7SPS0_9SPHN</name>
<accession>A0ABV7SPS0</accession>
<proteinExistence type="predicted"/>
<dbReference type="RefSeq" id="WP_261293814.1">
    <property type="nucleotide sequence ID" value="NZ_JANQBK010000004.1"/>
</dbReference>
<comment type="caution">
    <text evidence="1">The sequence shown here is derived from an EMBL/GenBank/DDBJ whole genome shotgun (WGS) entry which is preliminary data.</text>
</comment>
<sequence length="40" mass="4455">MLNVFQHPDAVTRLTDTVIAATDRAWILKQVQDDGSGWGQ</sequence>
<reference evidence="2" key="1">
    <citation type="journal article" date="2019" name="Int. J. Syst. Evol. Microbiol.">
        <title>The Global Catalogue of Microorganisms (GCM) 10K type strain sequencing project: providing services to taxonomists for standard genome sequencing and annotation.</title>
        <authorList>
            <consortium name="The Broad Institute Genomics Platform"/>
            <consortium name="The Broad Institute Genome Sequencing Center for Infectious Disease"/>
            <person name="Wu L."/>
            <person name="Ma J."/>
        </authorList>
    </citation>
    <scope>NUCLEOTIDE SEQUENCE [LARGE SCALE GENOMIC DNA]</scope>
    <source>
        <strain evidence="2">KCTC 42739</strain>
    </source>
</reference>